<accession>A0A0S4J3E8</accession>
<dbReference type="VEuPathDB" id="TriTrypDB:BSAL_78230"/>
<keyword evidence="3" id="KW-0547">Nucleotide-binding</keyword>
<dbReference type="SUPFAM" id="SSF52540">
    <property type="entry name" value="P-loop containing nucleoside triphosphate hydrolases"/>
    <property type="match status" value="1"/>
</dbReference>
<dbReference type="GO" id="GO:0007018">
    <property type="term" value="P:microtubule-based movement"/>
    <property type="evidence" value="ECO:0007669"/>
    <property type="project" value="InterPro"/>
</dbReference>
<dbReference type="GO" id="GO:0005875">
    <property type="term" value="C:microtubule associated complex"/>
    <property type="evidence" value="ECO:0007669"/>
    <property type="project" value="TreeGrafter"/>
</dbReference>
<evidence type="ECO:0000256" key="1">
    <source>
        <dbReference type="ARBA" id="ARBA00004496"/>
    </source>
</evidence>
<dbReference type="OrthoDB" id="3176171at2759"/>
<comment type="subcellular location">
    <subcellularLocation>
        <location evidence="1">Cytoplasm</location>
    </subcellularLocation>
</comment>
<dbReference type="GO" id="GO:0051231">
    <property type="term" value="P:spindle elongation"/>
    <property type="evidence" value="ECO:0007669"/>
    <property type="project" value="TreeGrafter"/>
</dbReference>
<feature type="non-terminal residue" evidence="10">
    <location>
        <position position="111"/>
    </location>
</feature>
<evidence type="ECO:0000256" key="3">
    <source>
        <dbReference type="ARBA" id="ARBA00022741"/>
    </source>
</evidence>
<feature type="coiled-coil region" evidence="7">
    <location>
        <begin position="55"/>
        <end position="82"/>
    </location>
</feature>
<dbReference type="Gene3D" id="1.20.58.1980">
    <property type="match status" value="1"/>
</dbReference>
<dbReference type="GO" id="GO:0007052">
    <property type="term" value="P:mitotic spindle organization"/>
    <property type="evidence" value="ECO:0007669"/>
    <property type="project" value="TreeGrafter"/>
</dbReference>
<keyword evidence="2" id="KW-0963">Cytoplasm</keyword>
<evidence type="ECO:0000256" key="5">
    <source>
        <dbReference type="ARBA" id="ARBA00023054"/>
    </source>
</evidence>
<evidence type="ECO:0000256" key="7">
    <source>
        <dbReference type="SAM" id="Coils"/>
    </source>
</evidence>
<evidence type="ECO:0000256" key="6">
    <source>
        <dbReference type="PROSITE-ProRule" id="PRU00283"/>
    </source>
</evidence>
<evidence type="ECO:0000313" key="11">
    <source>
        <dbReference type="Proteomes" id="UP000051952"/>
    </source>
</evidence>
<evidence type="ECO:0000313" key="10">
    <source>
        <dbReference type="EMBL" id="CUG36008.1"/>
    </source>
</evidence>
<keyword evidence="11" id="KW-1185">Reference proteome</keyword>
<dbReference type="PANTHER" id="PTHR47969:SF15">
    <property type="entry name" value="CHROMOSOME-ASSOCIATED KINESIN KIF4A-RELATED"/>
    <property type="match status" value="1"/>
</dbReference>
<dbReference type="InterPro" id="IPR001752">
    <property type="entry name" value="Kinesin_motor_dom"/>
</dbReference>
<comment type="caution">
    <text evidence="6">Lacks conserved residue(s) required for the propagation of feature annotation.</text>
</comment>
<comment type="similarity">
    <text evidence="6">Belongs to the TRAFAC class myosin-kinesin ATPase superfamily. Kinesin family.</text>
</comment>
<evidence type="ECO:0000256" key="8">
    <source>
        <dbReference type="SAM" id="MobiDB-lite"/>
    </source>
</evidence>
<evidence type="ECO:0000256" key="2">
    <source>
        <dbReference type="ARBA" id="ARBA00022490"/>
    </source>
</evidence>
<dbReference type="AlphaFoldDB" id="A0A0S4J3E8"/>
<sequence>MDSLGGHSKTLMVACITPSNRFTEESLRTIAYAMRTKNIVNMNPAVRVDPHQKQLYEMRIELEMLQRENTSLKERLSRYEEVTTNGALTSPSLSSSPSFALQPQQQPLPPP</sequence>
<feature type="domain" description="Kinesin motor" evidence="9">
    <location>
        <begin position="1"/>
        <end position="39"/>
    </location>
</feature>
<feature type="region of interest" description="Disordered" evidence="8">
    <location>
        <begin position="83"/>
        <end position="111"/>
    </location>
</feature>
<protein>
    <submittedName>
        <fullName evidence="10">Kinesin, putative</fullName>
    </submittedName>
</protein>
<dbReference type="GO" id="GO:0005524">
    <property type="term" value="F:ATP binding"/>
    <property type="evidence" value="ECO:0007669"/>
    <property type="project" value="UniProtKB-KW"/>
</dbReference>
<name>A0A0S4J3E8_BODSA</name>
<evidence type="ECO:0000256" key="4">
    <source>
        <dbReference type="ARBA" id="ARBA00022840"/>
    </source>
</evidence>
<dbReference type="GO" id="GO:0003777">
    <property type="term" value="F:microtubule motor activity"/>
    <property type="evidence" value="ECO:0007669"/>
    <property type="project" value="InterPro"/>
</dbReference>
<organism evidence="10 11">
    <name type="scientific">Bodo saltans</name>
    <name type="common">Flagellated protozoan</name>
    <dbReference type="NCBI Taxonomy" id="75058"/>
    <lineage>
        <taxon>Eukaryota</taxon>
        <taxon>Discoba</taxon>
        <taxon>Euglenozoa</taxon>
        <taxon>Kinetoplastea</taxon>
        <taxon>Metakinetoplastina</taxon>
        <taxon>Eubodonida</taxon>
        <taxon>Bodonidae</taxon>
        <taxon>Bodo</taxon>
    </lineage>
</organism>
<gene>
    <name evidence="10" type="ORF">BSAL_78230</name>
</gene>
<evidence type="ECO:0000259" key="9">
    <source>
        <dbReference type="PROSITE" id="PS50067"/>
    </source>
</evidence>
<dbReference type="InterPro" id="IPR027417">
    <property type="entry name" value="P-loop_NTPase"/>
</dbReference>
<dbReference type="InterPro" id="IPR027640">
    <property type="entry name" value="Kinesin-like_fam"/>
</dbReference>
<dbReference type="PROSITE" id="PS50067">
    <property type="entry name" value="KINESIN_MOTOR_2"/>
    <property type="match status" value="1"/>
</dbReference>
<reference evidence="11" key="1">
    <citation type="submission" date="2015-09" db="EMBL/GenBank/DDBJ databases">
        <authorList>
            <consortium name="Pathogen Informatics"/>
        </authorList>
    </citation>
    <scope>NUCLEOTIDE SEQUENCE [LARGE SCALE GENOMIC DNA]</scope>
    <source>
        <strain evidence="11">Lake Konstanz</strain>
    </source>
</reference>
<proteinExistence type="inferred from homology"/>
<dbReference type="Proteomes" id="UP000051952">
    <property type="component" value="Unassembled WGS sequence"/>
</dbReference>
<keyword evidence="5 7" id="KW-0175">Coiled coil</keyword>
<feature type="compositionally biased region" description="Low complexity" evidence="8">
    <location>
        <begin position="88"/>
        <end position="105"/>
    </location>
</feature>
<keyword evidence="4" id="KW-0067">ATP-binding</keyword>
<dbReference type="PANTHER" id="PTHR47969">
    <property type="entry name" value="CHROMOSOME-ASSOCIATED KINESIN KIF4A-RELATED"/>
    <property type="match status" value="1"/>
</dbReference>
<dbReference type="GO" id="GO:0005737">
    <property type="term" value="C:cytoplasm"/>
    <property type="evidence" value="ECO:0007669"/>
    <property type="project" value="UniProtKB-SubCell"/>
</dbReference>
<dbReference type="Pfam" id="PF00225">
    <property type="entry name" value="Kinesin"/>
    <property type="match status" value="1"/>
</dbReference>
<dbReference type="EMBL" id="CYKH01000767">
    <property type="protein sequence ID" value="CUG36008.1"/>
    <property type="molecule type" value="Genomic_DNA"/>
</dbReference>
<dbReference type="GO" id="GO:0008017">
    <property type="term" value="F:microtubule binding"/>
    <property type="evidence" value="ECO:0007669"/>
    <property type="project" value="InterPro"/>
</dbReference>